<feature type="domain" description="UspA" evidence="2">
    <location>
        <begin position="1"/>
        <end position="141"/>
    </location>
</feature>
<dbReference type="CDD" id="cd00293">
    <property type="entry name" value="USP-like"/>
    <property type="match status" value="1"/>
</dbReference>
<comment type="similarity">
    <text evidence="1">Belongs to the universal stress protein A family.</text>
</comment>
<evidence type="ECO:0000313" key="4">
    <source>
        <dbReference type="Proteomes" id="UP001597119"/>
    </source>
</evidence>
<evidence type="ECO:0000259" key="2">
    <source>
        <dbReference type="Pfam" id="PF00582"/>
    </source>
</evidence>
<name>A0ABD6CBD8_9EURY</name>
<dbReference type="PANTHER" id="PTHR46268:SF6">
    <property type="entry name" value="UNIVERSAL STRESS PROTEIN UP12"/>
    <property type="match status" value="1"/>
</dbReference>
<keyword evidence="4" id="KW-1185">Reference proteome</keyword>
<dbReference type="EMBL" id="JBHUDJ010000003">
    <property type="protein sequence ID" value="MFD1586840.1"/>
    <property type="molecule type" value="Genomic_DNA"/>
</dbReference>
<evidence type="ECO:0000313" key="3">
    <source>
        <dbReference type="EMBL" id="MFD1586840.1"/>
    </source>
</evidence>
<dbReference type="Proteomes" id="UP001597119">
    <property type="component" value="Unassembled WGS sequence"/>
</dbReference>
<dbReference type="InterPro" id="IPR014729">
    <property type="entry name" value="Rossmann-like_a/b/a_fold"/>
</dbReference>
<accession>A0ABD6CBD8</accession>
<dbReference type="PRINTS" id="PR01438">
    <property type="entry name" value="UNVRSLSTRESS"/>
</dbReference>
<protein>
    <submittedName>
        <fullName evidence="3">Universal stress protein</fullName>
    </submittedName>
</protein>
<proteinExistence type="inferred from homology"/>
<dbReference type="SUPFAM" id="SSF52402">
    <property type="entry name" value="Adenine nucleotide alpha hydrolases-like"/>
    <property type="match status" value="1"/>
</dbReference>
<sequence>MYDAVFAPTDGSDDSAIALDHAIELAERYDATLHTQYVIESVQVADAIEDFTESDVYARLEDAGRQAVDDVVERAQRADIDRIESSIVRGVPHEAILDYLDENDVDIVVMATAGREGAEREIIGSVTEKVIRSSPVPVVAVNVGDVA</sequence>
<gene>
    <name evidence="3" type="ORF">ACFR9U_07585</name>
</gene>
<dbReference type="InterPro" id="IPR006016">
    <property type="entry name" value="UspA"/>
</dbReference>
<organism evidence="3 4">
    <name type="scientific">Halorientalis brevis</name>
    <dbReference type="NCBI Taxonomy" id="1126241"/>
    <lineage>
        <taxon>Archaea</taxon>
        <taxon>Methanobacteriati</taxon>
        <taxon>Methanobacteriota</taxon>
        <taxon>Stenosarchaea group</taxon>
        <taxon>Halobacteria</taxon>
        <taxon>Halobacteriales</taxon>
        <taxon>Haloarculaceae</taxon>
        <taxon>Halorientalis</taxon>
    </lineage>
</organism>
<reference evidence="3 4" key="1">
    <citation type="journal article" date="2019" name="Int. J. Syst. Evol. Microbiol.">
        <title>The Global Catalogue of Microorganisms (GCM) 10K type strain sequencing project: providing services to taxonomists for standard genome sequencing and annotation.</title>
        <authorList>
            <consortium name="The Broad Institute Genomics Platform"/>
            <consortium name="The Broad Institute Genome Sequencing Center for Infectious Disease"/>
            <person name="Wu L."/>
            <person name="Ma J."/>
        </authorList>
    </citation>
    <scope>NUCLEOTIDE SEQUENCE [LARGE SCALE GENOMIC DNA]</scope>
    <source>
        <strain evidence="3 4">CGMCC 1.12125</strain>
    </source>
</reference>
<dbReference type="PANTHER" id="PTHR46268">
    <property type="entry name" value="STRESS RESPONSE PROTEIN NHAX"/>
    <property type="match status" value="1"/>
</dbReference>
<dbReference type="AlphaFoldDB" id="A0ABD6CBD8"/>
<dbReference type="InterPro" id="IPR006015">
    <property type="entry name" value="Universal_stress_UspA"/>
</dbReference>
<dbReference type="Pfam" id="PF00582">
    <property type="entry name" value="Usp"/>
    <property type="match status" value="1"/>
</dbReference>
<dbReference type="Gene3D" id="3.40.50.620">
    <property type="entry name" value="HUPs"/>
    <property type="match status" value="1"/>
</dbReference>
<evidence type="ECO:0000256" key="1">
    <source>
        <dbReference type="ARBA" id="ARBA00008791"/>
    </source>
</evidence>
<comment type="caution">
    <text evidence="3">The sequence shown here is derived from an EMBL/GenBank/DDBJ whole genome shotgun (WGS) entry which is preliminary data.</text>
</comment>
<dbReference type="RefSeq" id="WP_282594158.1">
    <property type="nucleotide sequence ID" value="NZ_JALLGV010000001.1"/>
</dbReference>